<evidence type="ECO:0000256" key="7">
    <source>
        <dbReference type="SAM" id="Phobius"/>
    </source>
</evidence>
<evidence type="ECO:0000259" key="8">
    <source>
        <dbReference type="Pfam" id="PF02656"/>
    </source>
</evidence>
<evidence type="ECO:0000256" key="3">
    <source>
        <dbReference type="ARBA" id="ARBA00022692"/>
    </source>
</evidence>
<dbReference type="eggNOG" id="ENOG502S1BM">
    <property type="taxonomic scope" value="Eukaryota"/>
</dbReference>
<keyword evidence="10" id="KW-1185">Reference proteome</keyword>
<feature type="transmembrane region" description="Helical" evidence="7">
    <location>
        <begin position="136"/>
        <end position="157"/>
    </location>
</feature>
<evidence type="ECO:0000256" key="1">
    <source>
        <dbReference type="ARBA" id="ARBA00004651"/>
    </source>
</evidence>
<feature type="transmembrane region" description="Helical" evidence="7">
    <location>
        <begin position="218"/>
        <end position="240"/>
    </location>
</feature>
<keyword evidence="2" id="KW-1003">Cell membrane</keyword>
<comment type="subcellular location">
    <subcellularLocation>
        <location evidence="1">Cell membrane</location>
        <topology evidence="1">Multi-pass membrane protein</topology>
    </subcellularLocation>
</comment>
<gene>
    <name evidence="9" type="ORF">GSTUM_00005445001</name>
</gene>
<evidence type="ECO:0000313" key="10">
    <source>
        <dbReference type="Proteomes" id="UP000006911"/>
    </source>
</evidence>
<feature type="compositionally biased region" description="Polar residues" evidence="6">
    <location>
        <begin position="80"/>
        <end position="90"/>
    </location>
</feature>
<dbReference type="KEGG" id="tml:GSTUM_00005445001"/>
<dbReference type="RefSeq" id="XP_002837549.1">
    <property type="nucleotide sequence ID" value="XM_002837503.1"/>
</dbReference>
<evidence type="ECO:0000256" key="6">
    <source>
        <dbReference type="SAM" id="MobiDB-lite"/>
    </source>
</evidence>
<keyword evidence="4 7" id="KW-1133">Transmembrane helix</keyword>
<dbReference type="OMA" id="RRFWTRN"/>
<dbReference type="Pfam" id="PF02656">
    <property type="entry name" value="DUF202"/>
    <property type="match status" value="1"/>
</dbReference>
<dbReference type="PANTHER" id="PTHR34187">
    <property type="entry name" value="FGR18P"/>
    <property type="match status" value="1"/>
</dbReference>
<organism evidence="9 10">
    <name type="scientific">Tuber melanosporum (strain Mel28)</name>
    <name type="common">Perigord black truffle</name>
    <dbReference type="NCBI Taxonomy" id="656061"/>
    <lineage>
        <taxon>Eukaryota</taxon>
        <taxon>Fungi</taxon>
        <taxon>Dikarya</taxon>
        <taxon>Ascomycota</taxon>
        <taxon>Pezizomycotina</taxon>
        <taxon>Pezizomycetes</taxon>
        <taxon>Pezizales</taxon>
        <taxon>Tuberaceae</taxon>
        <taxon>Tuber</taxon>
    </lineage>
</organism>
<keyword evidence="3 7" id="KW-0812">Transmembrane</keyword>
<evidence type="ECO:0000256" key="4">
    <source>
        <dbReference type="ARBA" id="ARBA00022989"/>
    </source>
</evidence>
<dbReference type="GeneID" id="9181451"/>
<dbReference type="Proteomes" id="UP000006911">
    <property type="component" value="Unassembled WGS sequence"/>
</dbReference>
<dbReference type="AlphaFoldDB" id="D5GB47"/>
<feature type="transmembrane region" description="Helical" evidence="7">
    <location>
        <begin position="177"/>
        <end position="197"/>
    </location>
</feature>
<sequence length="247" mass="26954">MADSIHPEPEYKRTSPRLLPRLRSCTAPPLSENPGPSPQKQTGLAPDMPRRRPLGRDSDLPSQAEESSADERTAIAASGRTRSYDATTGGTRRASAQEPPTQEISPDKKQWMGFGAIELENKGSVARDHLALERTFLAWLRTSLGFASIGIAITQLFRLNAGVRADNPKGYQTMRDMGKPLGATFIGIAIMVLLIGVNRYYESQGWLLKGKFPASRGSIFLLTLVACLLMMATLTIVVIVQPSNFGK</sequence>
<accession>D5GB47</accession>
<feature type="compositionally biased region" description="Basic and acidic residues" evidence="6">
    <location>
        <begin position="1"/>
        <end position="13"/>
    </location>
</feature>
<reference evidence="9 10" key="1">
    <citation type="journal article" date="2010" name="Nature">
        <title>Perigord black truffle genome uncovers evolutionary origins and mechanisms of symbiosis.</title>
        <authorList>
            <person name="Martin F."/>
            <person name="Kohler A."/>
            <person name="Murat C."/>
            <person name="Balestrini R."/>
            <person name="Coutinho P.M."/>
            <person name="Jaillon O."/>
            <person name="Montanini B."/>
            <person name="Morin E."/>
            <person name="Noel B."/>
            <person name="Percudani R."/>
            <person name="Porcel B."/>
            <person name="Rubini A."/>
            <person name="Amicucci A."/>
            <person name="Amselem J."/>
            <person name="Anthouard V."/>
            <person name="Arcioni S."/>
            <person name="Artiguenave F."/>
            <person name="Aury J.M."/>
            <person name="Ballario P."/>
            <person name="Bolchi A."/>
            <person name="Brenna A."/>
            <person name="Brun A."/>
            <person name="Buee M."/>
            <person name="Cantarel B."/>
            <person name="Chevalier G."/>
            <person name="Couloux A."/>
            <person name="Da Silva C."/>
            <person name="Denoeud F."/>
            <person name="Duplessis S."/>
            <person name="Ghignone S."/>
            <person name="Hilselberger B."/>
            <person name="Iotti M."/>
            <person name="Marcais B."/>
            <person name="Mello A."/>
            <person name="Miranda M."/>
            <person name="Pacioni G."/>
            <person name="Quesneville H."/>
            <person name="Riccioni C."/>
            <person name="Ruotolo R."/>
            <person name="Splivallo R."/>
            <person name="Stocchi V."/>
            <person name="Tisserant E."/>
            <person name="Viscomi A.R."/>
            <person name="Zambonelli A."/>
            <person name="Zampieri E."/>
            <person name="Henrissat B."/>
            <person name="Lebrun M.H."/>
            <person name="Paolocci F."/>
            <person name="Bonfante P."/>
            <person name="Ottonello S."/>
            <person name="Wincker P."/>
        </authorList>
    </citation>
    <scope>NUCLEOTIDE SEQUENCE [LARGE SCALE GENOMIC DNA]</scope>
    <source>
        <strain evidence="9 10">Mel28</strain>
    </source>
</reference>
<dbReference type="GO" id="GO:0005886">
    <property type="term" value="C:plasma membrane"/>
    <property type="evidence" value="ECO:0007669"/>
    <property type="project" value="UniProtKB-SubCell"/>
</dbReference>
<feature type="compositionally biased region" description="Basic and acidic residues" evidence="6">
    <location>
        <begin position="48"/>
        <end position="59"/>
    </location>
</feature>
<feature type="domain" description="DUF202" evidence="8">
    <location>
        <begin position="127"/>
        <end position="203"/>
    </location>
</feature>
<dbReference type="HOGENOM" id="CLU_053359_0_2_1"/>
<keyword evidence="5 7" id="KW-0472">Membrane</keyword>
<dbReference type="EMBL" id="FN430086">
    <property type="protein sequence ID" value="CAZ81740.1"/>
    <property type="molecule type" value="Genomic_DNA"/>
</dbReference>
<proteinExistence type="predicted"/>
<name>D5GB47_TUBMM</name>
<evidence type="ECO:0000256" key="5">
    <source>
        <dbReference type="ARBA" id="ARBA00023136"/>
    </source>
</evidence>
<dbReference type="InParanoid" id="D5GB47"/>
<feature type="region of interest" description="Disordered" evidence="6">
    <location>
        <begin position="1"/>
        <end position="107"/>
    </location>
</feature>
<dbReference type="PANTHER" id="PTHR34187:SF2">
    <property type="entry name" value="DUF202 DOMAIN-CONTAINING PROTEIN"/>
    <property type="match status" value="1"/>
</dbReference>
<protein>
    <submittedName>
        <fullName evidence="9">(Perigord truffle) hypothetical protein</fullName>
    </submittedName>
</protein>
<evidence type="ECO:0000256" key="2">
    <source>
        <dbReference type="ARBA" id="ARBA00022475"/>
    </source>
</evidence>
<evidence type="ECO:0000313" key="9">
    <source>
        <dbReference type="EMBL" id="CAZ81740.1"/>
    </source>
</evidence>
<dbReference type="InterPro" id="IPR003807">
    <property type="entry name" value="DUF202"/>
</dbReference>
<dbReference type="InterPro" id="IPR052053">
    <property type="entry name" value="IM_YidH-like"/>
</dbReference>